<evidence type="ECO:0000313" key="2">
    <source>
        <dbReference type="EMBL" id="KAK3871642.1"/>
    </source>
</evidence>
<accession>A0AAE1KFK6</accession>
<sequence>MSTTEKSVANADEQVTKGTKRAAEEETEDAKKLKGEENGEEELEEEEDLEGEEEEDLGDGEEELDEEAEEEEGEGEEGEGEEDEEEEDAEDAQCESSVRVSGMTVDSPLAPPPRPHGAQASVLRPSINGDAHAHLPPTRRRRLHSRAGPAGRMDGGTWHQTGSKRSWGAAIERSNGRHYTPPRVVSIFH</sequence>
<evidence type="ECO:0000313" key="3">
    <source>
        <dbReference type="Proteomes" id="UP001286313"/>
    </source>
</evidence>
<protein>
    <submittedName>
        <fullName evidence="2">Uncharacterized protein</fullName>
    </submittedName>
</protein>
<gene>
    <name evidence="2" type="ORF">Pcinc_023229</name>
</gene>
<proteinExistence type="predicted"/>
<dbReference type="EMBL" id="JAWQEG010002487">
    <property type="protein sequence ID" value="KAK3871642.1"/>
    <property type="molecule type" value="Genomic_DNA"/>
</dbReference>
<feature type="region of interest" description="Disordered" evidence="1">
    <location>
        <begin position="1"/>
        <end position="181"/>
    </location>
</feature>
<reference evidence="2" key="1">
    <citation type="submission" date="2023-10" db="EMBL/GenBank/DDBJ databases">
        <title>Genome assemblies of two species of porcelain crab, Petrolisthes cinctipes and Petrolisthes manimaculis (Anomura: Porcellanidae).</title>
        <authorList>
            <person name="Angst P."/>
        </authorList>
    </citation>
    <scope>NUCLEOTIDE SEQUENCE</scope>
    <source>
        <strain evidence="2">PB745_01</strain>
        <tissue evidence="2">Gill</tissue>
    </source>
</reference>
<feature type="compositionally biased region" description="Basic and acidic residues" evidence="1">
    <location>
        <begin position="21"/>
        <end position="37"/>
    </location>
</feature>
<organism evidence="2 3">
    <name type="scientific">Petrolisthes cinctipes</name>
    <name type="common">Flat porcelain crab</name>
    <dbReference type="NCBI Taxonomy" id="88211"/>
    <lineage>
        <taxon>Eukaryota</taxon>
        <taxon>Metazoa</taxon>
        <taxon>Ecdysozoa</taxon>
        <taxon>Arthropoda</taxon>
        <taxon>Crustacea</taxon>
        <taxon>Multicrustacea</taxon>
        <taxon>Malacostraca</taxon>
        <taxon>Eumalacostraca</taxon>
        <taxon>Eucarida</taxon>
        <taxon>Decapoda</taxon>
        <taxon>Pleocyemata</taxon>
        <taxon>Anomura</taxon>
        <taxon>Galatheoidea</taxon>
        <taxon>Porcellanidae</taxon>
        <taxon>Petrolisthes</taxon>
    </lineage>
</organism>
<keyword evidence="3" id="KW-1185">Reference proteome</keyword>
<evidence type="ECO:0000256" key="1">
    <source>
        <dbReference type="SAM" id="MobiDB-lite"/>
    </source>
</evidence>
<dbReference type="Proteomes" id="UP001286313">
    <property type="component" value="Unassembled WGS sequence"/>
</dbReference>
<comment type="caution">
    <text evidence="2">The sequence shown here is derived from an EMBL/GenBank/DDBJ whole genome shotgun (WGS) entry which is preliminary data.</text>
</comment>
<dbReference type="AlphaFoldDB" id="A0AAE1KFK6"/>
<feature type="compositionally biased region" description="Acidic residues" evidence="1">
    <location>
        <begin position="38"/>
        <end position="93"/>
    </location>
</feature>
<name>A0AAE1KFK6_PETCI</name>